<evidence type="ECO:0008006" key="5">
    <source>
        <dbReference type="Google" id="ProtNLM"/>
    </source>
</evidence>
<feature type="region of interest" description="Disordered" evidence="1">
    <location>
        <begin position="234"/>
        <end position="269"/>
    </location>
</feature>
<feature type="transmembrane region" description="Helical" evidence="2">
    <location>
        <begin position="203"/>
        <end position="223"/>
    </location>
</feature>
<name>A0A5C1Y917_9MICO</name>
<dbReference type="AlphaFoldDB" id="A0A5C1Y917"/>
<dbReference type="RefSeq" id="WP_149325673.1">
    <property type="nucleotide sequence ID" value="NZ_CP043504.1"/>
</dbReference>
<keyword evidence="2" id="KW-0472">Membrane</keyword>
<evidence type="ECO:0000313" key="4">
    <source>
        <dbReference type="Proteomes" id="UP000322159"/>
    </source>
</evidence>
<reference evidence="3 4" key="1">
    <citation type="submission" date="2019-09" db="EMBL/GenBank/DDBJ databases">
        <title>Genome sequencing of strain KACC 19322.</title>
        <authorList>
            <person name="Heo J."/>
            <person name="Kim S.-J."/>
            <person name="Kim J.-S."/>
            <person name="Hong S.-B."/>
            <person name="Kwon S.-W."/>
        </authorList>
    </citation>
    <scope>NUCLEOTIDE SEQUENCE [LARGE SCALE GENOMIC DNA]</scope>
    <source>
        <strain evidence="3 4">KACC 19322</strain>
    </source>
</reference>
<dbReference type="EMBL" id="CP043504">
    <property type="protein sequence ID" value="QEO10256.1"/>
    <property type="molecule type" value="Genomic_DNA"/>
</dbReference>
<sequence>MDIPKYLQILWSSKWLLLVGLVVAVIAAFAAGYTISDGHLQSRTLPVYRATSTVLVGSASQPIFGSEIPGQTVAEGTTAPQARDLTQTAVVYAYIVAGSEIRAQVEEKIGALASTESISAVRRTTQPGGDEQNPGRFSLPILDIAGFSTNPSRAEEISRTANDVFQQYVADEQSDAAIPVDSRVQLSTIDEAAAVNVSKSSSILPLMATGLAVFLAFVIAAFARWNVRENRARAKAKAEQSHEAQPSTVRSTPQGLPGIPAAQLASESH</sequence>
<keyword evidence="2" id="KW-1133">Transmembrane helix</keyword>
<proteinExistence type="predicted"/>
<evidence type="ECO:0000313" key="3">
    <source>
        <dbReference type="EMBL" id="QEO10256.1"/>
    </source>
</evidence>
<organism evidence="3 4">
    <name type="scientific">Protaetiibacter larvae</name>
    <dbReference type="NCBI Taxonomy" id="2592654"/>
    <lineage>
        <taxon>Bacteria</taxon>
        <taxon>Bacillati</taxon>
        <taxon>Actinomycetota</taxon>
        <taxon>Actinomycetes</taxon>
        <taxon>Micrococcales</taxon>
        <taxon>Microbacteriaceae</taxon>
        <taxon>Protaetiibacter</taxon>
    </lineage>
</organism>
<evidence type="ECO:0000256" key="1">
    <source>
        <dbReference type="SAM" id="MobiDB-lite"/>
    </source>
</evidence>
<feature type="compositionally biased region" description="Polar residues" evidence="1">
    <location>
        <begin position="243"/>
        <end position="254"/>
    </location>
</feature>
<dbReference type="OrthoDB" id="5005773at2"/>
<keyword evidence="2" id="KW-0812">Transmembrane</keyword>
<protein>
    <recommendedName>
        <fullName evidence="5">Polysaccharide chain length determinant N-terminal domain-containing protein</fullName>
    </recommendedName>
</protein>
<accession>A0A5C1Y917</accession>
<keyword evidence="4" id="KW-1185">Reference proteome</keyword>
<evidence type="ECO:0000256" key="2">
    <source>
        <dbReference type="SAM" id="Phobius"/>
    </source>
</evidence>
<dbReference type="KEGG" id="lyk:FLP23_09705"/>
<dbReference type="Proteomes" id="UP000322159">
    <property type="component" value="Chromosome"/>
</dbReference>
<gene>
    <name evidence="3" type="ORF">FLP23_09705</name>
</gene>